<reference evidence="2 3" key="2">
    <citation type="journal article" date="2017" name="Nature">
        <title>The Apostasia genome and the evolution of orchids.</title>
        <authorList>
            <person name="Zhang G.Q."/>
            <person name="Liu K.W."/>
            <person name="Li Z."/>
            <person name="Lohaus R."/>
            <person name="Hsiao Y.Y."/>
            <person name="Niu S.C."/>
            <person name="Wang J.Y."/>
            <person name="Lin Y.C."/>
            <person name="Xu Q."/>
            <person name="Chen L.J."/>
            <person name="Yoshida K."/>
            <person name="Fujiwara S."/>
            <person name="Wang Z.W."/>
            <person name="Zhang Y.Q."/>
            <person name="Mitsuda N."/>
            <person name="Wang M."/>
            <person name="Liu G.H."/>
            <person name="Pecoraro L."/>
            <person name="Huang H.X."/>
            <person name="Xiao X.J."/>
            <person name="Lin M."/>
            <person name="Wu X.Y."/>
            <person name="Wu W.L."/>
            <person name="Chen Y.Y."/>
            <person name="Chang S.B."/>
            <person name="Sakamoto S."/>
            <person name="Ohme-Takagi M."/>
            <person name="Yagi M."/>
            <person name="Zeng S.J."/>
            <person name="Shen C.Y."/>
            <person name="Yeh C.M."/>
            <person name="Luo Y.B."/>
            <person name="Tsai W.C."/>
            <person name="Van de Peer Y."/>
            <person name="Liu Z.J."/>
        </authorList>
    </citation>
    <scope>NUCLEOTIDE SEQUENCE [LARGE SCALE GENOMIC DNA]</scope>
    <source>
        <tissue evidence="2">The whole plant</tissue>
    </source>
</reference>
<dbReference type="EMBL" id="KZ502668">
    <property type="protein sequence ID" value="PKU74804.1"/>
    <property type="molecule type" value="Genomic_DNA"/>
</dbReference>
<proteinExistence type="predicted"/>
<dbReference type="AlphaFoldDB" id="A0A2I0WGK9"/>
<reference evidence="2 3" key="1">
    <citation type="journal article" date="2016" name="Sci. Rep.">
        <title>The Dendrobium catenatum Lindl. genome sequence provides insights into polysaccharide synthase, floral development and adaptive evolution.</title>
        <authorList>
            <person name="Zhang G.Q."/>
            <person name="Xu Q."/>
            <person name="Bian C."/>
            <person name="Tsai W.C."/>
            <person name="Yeh C.M."/>
            <person name="Liu K.W."/>
            <person name="Yoshida K."/>
            <person name="Zhang L.S."/>
            <person name="Chang S.B."/>
            <person name="Chen F."/>
            <person name="Shi Y."/>
            <person name="Su Y.Y."/>
            <person name="Zhang Y.Q."/>
            <person name="Chen L.J."/>
            <person name="Yin Y."/>
            <person name="Lin M."/>
            <person name="Huang H."/>
            <person name="Deng H."/>
            <person name="Wang Z.W."/>
            <person name="Zhu S.L."/>
            <person name="Zhao X."/>
            <person name="Deng C."/>
            <person name="Niu S.C."/>
            <person name="Huang J."/>
            <person name="Wang M."/>
            <person name="Liu G.H."/>
            <person name="Yang H.J."/>
            <person name="Xiao X.J."/>
            <person name="Hsiao Y.Y."/>
            <person name="Wu W.L."/>
            <person name="Chen Y.Y."/>
            <person name="Mitsuda N."/>
            <person name="Ohme-Takagi M."/>
            <person name="Luo Y.B."/>
            <person name="Van de Peer Y."/>
            <person name="Liu Z.J."/>
        </authorList>
    </citation>
    <scope>NUCLEOTIDE SEQUENCE [LARGE SCALE GENOMIC DNA]</scope>
    <source>
        <tissue evidence="2">The whole plant</tissue>
    </source>
</reference>
<organism evidence="2 3">
    <name type="scientific">Dendrobium catenatum</name>
    <dbReference type="NCBI Taxonomy" id="906689"/>
    <lineage>
        <taxon>Eukaryota</taxon>
        <taxon>Viridiplantae</taxon>
        <taxon>Streptophyta</taxon>
        <taxon>Embryophyta</taxon>
        <taxon>Tracheophyta</taxon>
        <taxon>Spermatophyta</taxon>
        <taxon>Magnoliopsida</taxon>
        <taxon>Liliopsida</taxon>
        <taxon>Asparagales</taxon>
        <taxon>Orchidaceae</taxon>
        <taxon>Epidendroideae</taxon>
        <taxon>Malaxideae</taxon>
        <taxon>Dendrobiinae</taxon>
        <taxon>Dendrobium</taxon>
    </lineage>
</organism>
<name>A0A2I0WGK9_9ASPA</name>
<evidence type="ECO:0000256" key="1">
    <source>
        <dbReference type="SAM" id="MobiDB-lite"/>
    </source>
</evidence>
<keyword evidence="3" id="KW-1185">Reference proteome</keyword>
<gene>
    <name evidence="2" type="ORF">MA16_Dca004995</name>
</gene>
<sequence length="161" mass="18366">MESSKKFQNRRRRQITPSSGGSCSKKVLGAVRRPPPDLRRGFVEPPPVRCHFGIRVGKLLAFLSVSISPLQPKTFCGDPSLVVKQLWWLIDTSRRKKAKGKQEEDIKNNSFGHPKKIFQPYVVLVFTSFQTHQLSRRGNVRGIDLCSWERCHFVGNVSTFT</sequence>
<evidence type="ECO:0000313" key="2">
    <source>
        <dbReference type="EMBL" id="PKU74804.1"/>
    </source>
</evidence>
<protein>
    <submittedName>
        <fullName evidence="2">Uncharacterized protein</fullName>
    </submittedName>
</protein>
<accession>A0A2I0WGK9</accession>
<dbReference type="Proteomes" id="UP000233837">
    <property type="component" value="Unassembled WGS sequence"/>
</dbReference>
<evidence type="ECO:0000313" key="3">
    <source>
        <dbReference type="Proteomes" id="UP000233837"/>
    </source>
</evidence>
<feature type="region of interest" description="Disordered" evidence="1">
    <location>
        <begin position="1"/>
        <end position="42"/>
    </location>
</feature>